<dbReference type="Gene3D" id="1.10.565.10">
    <property type="entry name" value="Retinoid X Receptor"/>
    <property type="match status" value="1"/>
</dbReference>
<keyword evidence="5" id="KW-0805">Transcription regulation</keyword>
<evidence type="ECO:0000313" key="13">
    <source>
        <dbReference type="EMBL" id="OXA64541.1"/>
    </source>
</evidence>
<name>A0A226F5S2_FOLCA</name>
<dbReference type="Pfam" id="PF00104">
    <property type="entry name" value="Hormone_recep"/>
    <property type="match status" value="1"/>
</dbReference>
<sequence>MEEENVRKSKRKIGAKSMKDSKKQAGKVPEKIKKLGRRPVREENEPCHVCGEKARSHNFGGMSCNCCKSFFRHFVLKNINDDLSTNHFKDDCKFKGTCKIDKVTRKKCKTCRFFKCVKIGMDPAWVLGDFAKLQKLKNAKLNAEQSEDSNEQEPIKSSNEQKLSEEDGRKIENISKYYKLACDAISYNFPSRGRNQVLSINKLRILLIGVISTAIRRLVYFARMIPEFEKLSLHDQTNLLRGSVMQLFMLRGTVTYDCVKKLVNSVDGNFPDKYPEVYLLSQLANVTQVSELHQGLPLNMSENQVDKMHQHLLQLQKKANTNPSLSRENLKLIKNKSIMHEEQRSRIQNECCNKPEVAISNLAKLQAINNSGCEGTIDACHNFIRSFVNLGEWGIKPDHFLQGPHVGIERAFMRRIPELLMNPWDSLVN</sequence>
<dbReference type="GO" id="GO:0008270">
    <property type="term" value="F:zinc ion binding"/>
    <property type="evidence" value="ECO:0007669"/>
    <property type="project" value="UniProtKB-KW"/>
</dbReference>
<dbReference type="PROSITE" id="PS51030">
    <property type="entry name" value="NUCLEAR_REC_DBD_2"/>
    <property type="match status" value="1"/>
</dbReference>
<dbReference type="GO" id="GO:0045944">
    <property type="term" value="P:positive regulation of transcription by RNA polymerase II"/>
    <property type="evidence" value="ECO:0007669"/>
    <property type="project" value="TreeGrafter"/>
</dbReference>
<evidence type="ECO:0000256" key="6">
    <source>
        <dbReference type="ARBA" id="ARBA00023125"/>
    </source>
</evidence>
<dbReference type="SUPFAM" id="SSF48508">
    <property type="entry name" value="Nuclear receptor ligand-binding domain"/>
    <property type="match status" value="1"/>
</dbReference>
<keyword evidence="4" id="KW-0862">Zinc</keyword>
<keyword evidence="14" id="KW-1185">Reference proteome</keyword>
<accession>A0A226F5S2</accession>
<dbReference type="InterPro" id="IPR001628">
    <property type="entry name" value="Znf_hrmn_rcpt"/>
</dbReference>
<evidence type="ECO:0000256" key="10">
    <source>
        <dbReference type="SAM" id="MobiDB-lite"/>
    </source>
</evidence>
<dbReference type="SMART" id="SM00399">
    <property type="entry name" value="ZnF_C4"/>
    <property type="match status" value="1"/>
</dbReference>
<dbReference type="GO" id="GO:0004879">
    <property type="term" value="F:nuclear receptor activity"/>
    <property type="evidence" value="ECO:0007669"/>
    <property type="project" value="TreeGrafter"/>
</dbReference>
<evidence type="ECO:0000259" key="12">
    <source>
        <dbReference type="PROSITE" id="PS51843"/>
    </source>
</evidence>
<evidence type="ECO:0000256" key="8">
    <source>
        <dbReference type="ARBA" id="ARBA00023170"/>
    </source>
</evidence>
<keyword evidence="2" id="KW-0479">Metal-binding</keyword>
<dbReference type="InterPro" id="IPR013088">
    <property type="entry name" value="Znf_NHR/GATA"/>
</dbReference>
<evidence type="ECO:0000256" key="5">
    <source>
        <dbReference type="ARBA" id="ARBA00023015"/>
    </source>
</evidence>
<keyword evidence="3" id="KW-0863">Zinc-finger</keyword>
<keyword evidence="9" id="KW-0539">Nucleus</keyword>
<evidence type="ECO:0000256" key="1">
    <source>
        <dbReference type="ARBA" id="ARBA00004123"/>
    </source>
</evidence>
<dbReference type="Gene3D" id="3.30.50.10">
    <property type="entry name" value="Erythroid Transcription Factor GATA-1, subunit A"/>
    <property type="match status" value="1"/>
</dbReference>
<comment type="caution">
    <text evidence="13">The sequence shown here is derived from an EMBL/GenBank/DDBJ whole genome shotgun (WGS) entry which is preliminary data.</text>
</comment>
<dbReference type="PROSITE" id="PS51843">
    <property type="entry name" value="NR_LBD"/>
    <property type="match status" value="1"/>
</dbReference>
<evidence type="ECO:0000256" key="3">
    <source>
        <dbReference type="ARBA" id="ARBA00022771"/>
    </source>
</evidence>
<keyword evidence="8 13" id="KW-0675">Receptor</keyword>
<evidence type="ECO:0000256" key="2">
    <source>
        <dbReference type="ARBA" id="ARBA00022723"/>
    </source>
</evidence>
<dbReference type="PRINTS" id="PR00047">
    <property type="entry name" value="STROIDFINGER"/>
</dbReference>
<dbReference type="GO" id="GO:0030154">
    <property type="term" value="P:cell differentiation"/>
    <property type="evidence" value="ECO:0007669"/>
    <property type="project" value="TreeGrafter"/>
</dbReference>
<proteinExistence type="predicted"/>
<dbReference type="PANTHER" id="PTHR24082">
    <property type="entry name" value="NUCLEAR HORMONE RECEPTOR"/>
    <property type="match status" value="1"/>
</dbReference>
<feature type="domain" description="Nuclear receptor" evidence="11">
    <location>
        <begin position="44"/>
        <end position="128"/>
    </location>
</feature>
<reference evidence="13 14" key="1">
    <citation type="submission" date="2015-12" db="EMBL/GenBank/DDBJ databases">
        <title>The genome of Folsomia candida.</title>
        <authorList>
            <person name="Faddeeva A."/>
            <person name="Derks M.F."/>
            <person name="Anvar Y."/>
            <person name="Smit S."/>
            <person name="Van Straalen N."/>
            <person name="Roelofs D."/>
        </authorList>
    </citation>
    <scope>NUCLEOTIDE SEQUENCE [LARGE SCALE GENOMIC DNA]</scope>
    <source>
        <strain evidence="13 14">VU population</strain>
        <tissue evidence="13">Whole body</tissue>
    </source>
</reference>
<protein>
    <submittedName>
        <fullName evidence="13">Thyroid hormone receptor alpha-A</fullName>
    </submittedName>
</protein>
<dbReference type="GO" id="GO:0005634">
    <property type="term" value="C:nucleus"/>
    <property type="evidence" value="ECO:0007669"/>
    <property type="project" value="UniProtKB-SubCell"/>
</dbReference>
<evidence type="ECO:0000256" key="9">
    <source>
        <dbReference type="ARBA" id="ARBA00023242"/>
    </source>
</evidence>
<dbReference type="InterPro" id="IPR000536">
    <property type="entry name" value="Nucl_hrmn_rcpt_lig-bd"/>
</dbReference>
<feature type="region of interest" description="Disordered" evidence="10">
    <location>
        <begin position="142"/>
        <end position="166"/>
    </location>
</feature>
<evidence type="ECO:0000256" key="4">
    <source>
        <dbReference type="ARBA" id="ARBA00022833"/>
    </source>
</evidence>
<dbReference type="InterPro" id="IPR001723">
    <property type="entry name" value="Nuclear_hrmn_rcpt"/>
</dbReference>
<dbReference type="EMBL" id="LNIX01000001">
    <property type="protein sequence ID" value="OXA64541.1"/>
    <property type="molecule type" value="Genomic_DNA"/>
</dbReference>
<gene>
    <name evidence="13" type="ORF">Fcan01_00117</name>
</gene>
<dbReference type="PANTHER" id="PTHR24082:SF482">
    <property type="entry name" value="NUCLEAR RECEPTOR"/>
    <property type="match status" value="1"/>
</dbReference>
<dbReference type="AlphaFoldDB" id="A0A226F5S2"/>
<dbReference type="Pfam" id="PF00105">
    <property type="entry name" value="zf-C4"/>
    <property type="match status" value="1"/>
</dbReference>
<evidence type="ECO:0000313" key="14">
    <source>
        <dbReference type="Proteomes" id="UP000198287"/>
    </source>
</evidence>
<keyword evidence="7" id="KW-0804">Transcription</keyword>
<dbReference type="GO" id="GO:0000122">
    <property type="term" value="P:negative regulation of transcription by RNA polymerase II"/>
    <property type="evidence" value="ECO:0007669"/>
    <property type="project" value="TreeGrafter"/>
</dbReference>
<feature type="compositionally biased region" description="Basic and acidic residues" evidence="10">
    <location>
        <begin position="17"/>
        <end position="34"/>
    </location>
</feature>
<evidence type="ECO:0000256" key="7">
    <source>
        <dbReference type="ARBA" id="ARBA00023163"/>
    </source>
</evidence>
<dbReference type="STRING" id="158441.A0A226F5S2"/>
<feature type="domain" description="NR LBD" evidence="12">
    <location>
        <begin position="166"/>
        <end position="429"/>
    </location>
</feature>
<evidence type="ECO:0000259" key="11">
    <source>
        <dbReference type="PROSITE" id="PS51030"/>
    </source>
</evidence>
<comment type="subcellular location">
    <subcellularLocation>
        <location evidence="1">Nucleus</location>
    </subcellularLocation>
</comment>
<dbReference type="InterPro" id="IPR035500">
    <property type="entry name" value="NHR-like_dom_sf"/>
</dbReference>
<dbReference type="PRINTS" id="PR00398">
    <property type="entry name" value="STRDHORMONER"/>
</dbReference>
<dbReference type="InterPro" id="IPR050234">
    <property type="entry name" value="Nuclear_hormone_rcpt_NR1"/>
</dbReference>
<keyword evidence="6" id="KW-0238">DNA-binding</keyword>
<dbReference type="GO" id="GO:0000978">
    <property type="term" value="F:RNA polymerase II cis-regulatory region sequence-specific DNA binding"/>
    <property type="evidence" value="ECO:0007669"/>
    <property type="project" value="TreeGrafter"/>
</dbReference>
<dbReference type="SUPFAM" id="SSF57716">
    <property type="entry name" value="Glucocorticoid receptor-like (DNA-binding domain)"/>
    <property type="match status" value="1"/>
</dbReference>
<feature type="region of interest" description="Disordered" evidence="10">
    <location>
        <begin position="1"/>
        <end position="34"/>
    </location>
</feature>
<organism evidence="13 14">
    <name type="scientific">Folsomia candida</name>
    <name type="common">Springtail</name>
    <dbReference type="NCBI Taxonomy" id="158441"/>
    <lineage>
        <taxon>Eukaryota</taxon>
        <taxon>Metazoa</taxon>
        <taxon>Ecdysozoa</taxon>
        <taxon>Arthropoda</taxon>
        <taxon>Hexapoda</taxon>
        <taxon>Collembola</taxon>
        <taxon>Entomobryomorpha</taxon>
        <taxon>Isotomoidea</taxon>
        <taxon>Isotomidae</taxon>
        <taxon>Proisotominae</taxon>
        <taxon>Folsomia</taxon>
    </lineage>
</organism>
<dbReference type="OrthoDB" id="6145609at2759"/>
<dbReference type="Proteomes" id="UP000198287">
    <property type="component" value="Unassembled WGS sequence"/>
</dbReference>